<organism evidence="2 3">
    <name type="scientific">Streptomyces solicathayae</name>
    <dbReference type="NCBI Taxonomy" id="3081768"/>
    <lineage>
        <taxon>Bacteria</taxon>
        <taxon>Bacillati</taxon>
        <taxon>Actinomycetota</taxon>
        <taxon>Actinomycetes</taxon>
        <taxon>Kitasatosporales</taxon>
        <taxon>Streptomycetaceae</taxon>
        <taxon>Streptomyces</taxon>
    </lineage>
</organism>
<dbReference type="Proteomes" id="UP001301731">
    <property type="component" value="Chromosome"/>
</dbReference>
<feature type="transmembrane region" description="Helical" evidence="1">
    <location>
        <begin position="115"/>
        <end position="133"/>
    </location>
</feature>
<accession>A0ABZ0M223</accession>
<feature type="transmembrane region" description="Helical" evidence="1">
    <location>
        <begin position="53"/>
        <end position="73"/>
    </location>
</feature>
<dbReference type="EMBL" id="CP137573">
    <property type="protein sequence ID" value="WOX25680.1"/>
    <property type="molecule type" value="Genomic_DNA"/>
</dbReference>
<keyword evidence="1" id="KW-0472">Membrane</keyword>
<keyword evidence="3" id="KW-1185">Reference proteome</keyword>
<dbReference type="RefSeq" id="WP_318108374.1">
    <property type="nucleotide sequence ID" value="NZ_CP137573.1"/>
</dbReference>
<feature type="transmembrane region" description="Helical" evidence="1">
    <location>
        <begin position="27"/>
        <end position="47"/>
    </location>
</feature>
<evidence type="ECO:0000256" key="1">
    <source>
        <dbReference type="SAM" id="Phobius"/>
    </source>
</evidence>
<proteinExistence type="predicted"/>
<name>A0ABZ0M223_9ACTN</name>
<feature type="transmembrane region" description="Helical" evidence="1">
    <location>
        <begin position="85"/>
        <end position="109"/>
    </location>
</feature>
<reference evidence="2 3" key="1">
    <citation type="submission" date="2023-10" db="EMBL/GenBank/DDBJ databases">
        <title>The genome sequence of Streptomyces sp. HUAS YS2.</title>
        <authorList>
            <person name="Mo P."/>
        </authorList>
    </citation>
    <scope>NUCLEOTIDE SEQUENCE [LARGE SCALE GENOMIC DNA]</scope>
    <source>
        <strain evidence="2 3">HUAS YS2</strain>
    </source>
</reference>
<evidence type="ECO:0000313" key="2">
    <source>
        <dbReference type="EMBL" id="WOX25680.1"/>
    </source>
</evidence>
<protein>
    <recommendedName>
        <fullName evidence="4">Integral membrane protein</fullName>
    </recommendedName>
</protein>
<keyword evidence="1" id="KW-0812">Transmembrane</keyword>
<gene>
    <name evidence="2" type="ORF">R2D22_31600</name>
</gene>
<sequence length="139" mass="14613">MSEHTDAAEALGRIARMEDASRRQGGWYTRYLLVFGATQLFLVPAVLLGHGTALAAVALCVHVVAVAGLSLYAARQRTVRRGFGLRHGLAIGTWAVVYGAAVVLGGTMFVDSVPFTAVATICCVLPLAAMALLERRGSA</sequence>
<evidence type="ECO:0000313" key="3">
    <source>
        <dbReference type="Proteomes" id="UP001301731"/>
    </source>
</evidence>
<evidence type="ECO:0008006" key="4">
    <source>
        <dbReference type="Google" id="ProtNLM"/>
    </source>
</evidence>
<keyword evidence="1" id="KW-1133">Transmembrane helix</keyword>